<dbReference type="AlphaFoldDB" id="A0A1T4VG22"/>
<organism evidence="1 2">
    <name type="scientific">Enterovibrio nigricans DSM 22720</name>
    <dbReference type="NCBI Taxonomy" id="1121868"/>
    <lineage>
        <taxon>Bacteria</taxon>
        <taxon>Pseudomonadati</taxon>
        <taxon>Pseudomonadota</taxon>
        <taxon>Gammaproteobacteria</taxon>
        <taxon>Vibrionales</taxon>
        <taxon>Vibrionaceae</taxon>
        <taxon>Enterovibrio</taxon>
    </lineage>
</organism>
<dbReference type="Proteomes" id="UP000190162">
    <property type="component" value="Unassembled WGS sequence"/>
</dbReference>
<dbReference type="InterPro" id="IPR002347">
    <property type="entry name" value="SDR_fam"/>
</dbReference>
<dbReference type="Gene3D" id="3.40.50.720">
    <property type="entry name" value="NAD(P)-binding Rossmann-like Domain"/>
    <property type="match status" value="1"/>
</dbReference>
<evidence type="ECO:0000313" key="1">
    <source>
        <dbReference type="EMBL" id="SKA63925.1"/>
    </source>
</evidence>
<gene>
    <name evidence="1" type="ORF">SAMN02745132_03803</name>
</gene>
<reference evidence="2" key="1">
    <citation type="submission" date="2017-02" db="EMBL/GenBank/DDBJ databases">
        <authorList>
            <person name="Varghese N."/>
            <person name="Submissions S."/>
        </authorList>
    </citation>
    <scope>NUCLEOTIDE SEQUENCE [LARGE SCALE GENOMIC DNA]</scope>
    <source>
        <strain evidence="2">DSM 22720</strain>
    </source>
</reference>
<protein>
    <submittedName>
        <fullName evidence="1">Short chain dehydrogenase</fullName>
    </submittedName>
</protein>
<dbReference type="EMBL" id="FUXU01000070">
    <property type="protein sequence ID" value="SKA63925.1"/>
    <property type="molecule type" value="Genomic_DNA"/>
</dbReference>
<name>A0A1T4VG22_9GAMM</name>
<proteinExistence type="predicted"/>
<keyword evidence="2" id="KW-1185">Reference proteome</keyword>
<dbReference type="SUPFAM" id="SSF51735">
    <property type="entry name" value="NAD(P)-binding Rossmann-fold domains"/>
    <property type="match status" value="1"/>
</dbReference>
<dbReference type="OrthoDB" id="5786478at2"/>
<sequence>MNHVLVTGAGRGIGLETVKQLLKRGDSVIATYRCRHIITLADALSIDKTGTFFTWEGKIHEW</sequence>
<dbReference type="InterPro" id="IPR036291">
    <property type="entry name" value="NAD(P)-bd_dom_sf"/>
</dbReference>
<accession>A0A1T4VG22</accession>
<evidence type="ECO:0000313" key="2">
    <source>
        <dbReference type="Proteomes" id="UP000190162"/>
    </source>
</evidence>
<dbReference type="RefSeq" id="WP_078753973.1">
    <property type="nucleotide sequence ID" value="NZ_FUXU01000070.1"/>
</dbReference>
<dbReference type="Pfam" id="PF00106">
    <property type="entry name" value="adh_short"/>
    <property type="match status" value="1"/>
</dbReference>